<proteinExistence type="predicted"/>
<evidence type="ECO:0000313" key="1">
    <source>
        <dbReference type="EMBL" id="CAD9135750.1"/>
    </source>
</evidence>
<gene>
    <name evidence="1" type="ORF">ACAT0790_LOCUS24417</name>
</gene>
<dbReference type="AlphaFoldDB" id="A0A7S1QGG6"/>
<protein>
    <submittedName>
        <fullName evidence="1">Uncharacterized protein</fullName>
    </submittedName>
</protein>
<dbReference type="EMBL" id="HBGE01040463">
    <property type="protein sequence ID" value="CAD9135750.1"/>
    <property type="molecule type" value="Transcribed_RNA"/>
</dbReference>
<reference evidence="1" key="1">
    <citation type="submission" date="2021-01" db="EMBL/GenBank/DDBJ databases">
        <authorList>
            <person name="Corre E."/>
            <person name="Pelletier E."/>
            <person name="Niang G."/>
            <person name="Scheremetjew M."/>
            <person name="Finn R."/>
            <person name="Kale V."/>
            <person name="Holt S."/>
            <person name="Cochrane G."/>
            <person name="Meng A."/>
            <person name="Brown T."/>
            <person name="Cohen L."/>
        </authorList>
    </citation>
    <scope>NUCLEOTIDE SEQUENCE</scope>
    <source>
        <strain evidence="1">OF101</strain>
    </source>
</reference>
<name>A0A7S1QGG6_ALECA</name>
<organism evidence="1">
    <name type="scientific">Alexandrium catenella</name>
    <name type="common">Red tide dinoflagellate</name>
    <name type="synonym">Gonyaulax catenella</name>
    <dbReference type="NCBI Taxonomy" id="2925"/>
    <lineage>
        <taxon>Eukaryota</taxon>
        <taxon>Sar</taxon>
        <taxon>Alveolata</taxon>
        <taxon>Dinophyceae</taxon>
        <taxon>Gonyaulacales</taxon>
        <taxon>Pyrocystaceae</taxon>
        <taxon>Alexandrium</taxon>
    </lineage>
</organism>
<accession>A0A7S1QGG6</accession>
<sequence length="127" mass="14798">MQLPPAGTVACAKEDLGPDQVQLLFPDFQETAEETRMGDDAKALYKLGRTLRRVTEDLYEVYLLRYDIEDPEVAGKIWEVVYEQKKDMEDEDACEKPTWFAKVRPRDKMACSRRKASMKKRVTFEDN</sequence>